<dbReference type="EMBL" id="CP011036">
    <property type="protein sequence ID" value="ASM52825.1"/>
    <property type="molecule type" value="Genomic_DNA"/>
</dbReference>
<sequence>MICKQCPSNTLAYPLTKEFEIDLNVAQTAFAKLMDMSLKQLNKRQWYAEFKNKMMFQPIIGLFKQYECTIPHSVFDQKQACQKHIAQFLGFNEEPSKQRGRMLRYLSQYITKESNITLCPCALIAQKTNHAVQLQTTLQHKLDNILDNRRVADPNLLSLTVEVNYVHSKRDYRYTLIAEFSEARNKVEKRIAETSTKLLKYAKNIQAVSYDLEDMNTPQKIKTFKASVKKELQKFSDAAHVTDIKVYTSDYVPEYQRPDFKNYFKQKDKYIIDIVIADYFIARTTLSSLRKRQDGGKVCDMISSDAKIINDLYRISNKFKLYPIWSVQVERGEKESTGKQRIHAHITYTNGETDYVRNFSNYPGVDQPILLLPTGDKKIKSVPAYGPFSHTHIIFYVWSGIIQTEGTREVIYKFGISRFDWADKQTYTVDECVQSVMNRQLNYCRSHNLVANEINIELISTPIPFSGNWGGSALGQLENWLKKPENNPLLIRNDMSDDYNVTSTNSTEFMCDDRLRQLFVIPFIKNYINTMENEQPITFIDLDNGECGSYTVPRGNDD</sequence>
<proteinExistence type="predicted"/>
<gene>
    <name evidence="1" type="ORF">PNIG_a0515</name>
</gene>
<organism evidence="1 2">
    <name type="scientific">Pseudoalteromonas nigrifaciens</name>
    <dbReference type="NCBI Taxonomy" id="28109"/>
    <lineage>
        <taxon>Bacteria</taxon>
        <taxon>Pseudomonadati</taxon>
        <taxon>Pseudomonadota</taxon>
        <taxon>Gammaproteobacteria</taxon>
        <taxon>Alteromonadales</taxon>
        <taxon>Pseudoalteromonadaceae</taxon>
        <taxon>Pseudoalteromonas</taxon>
    </lineage>
</organism>
<dbReference type="GeneID" id="300940492"/>
<evidence type="ECO:0000313" key="2">
    <source>
        <dbReference type="Proteomes" id="UP000198329"/>
    </source>
</evidence>
<name>A0AAC9UCJ2_9GAMM</name>
<protein>
    <submittedName>
        <fullName evidence="1">Uncharacterized protein</fullName>
    </submittedName>
</protein>
<accession>A0AAC9UCJ2</accession>
<dbReference type="Proteomes" id="UP000198329">
    <property type="component" value="Chromosome I"/>
</dbReference>
<dbReference type="KEGG" id="png:PNIG_a0515"/>
<reference evidence="1 2" key="1">
    <citation type="submission" date="2015-03" db="EMBL/GenBank/DDBJ databases">
        <authorList>
            <person name="Xie B.-B."/>
            <person name="Rong J.-C."/>
            <person name="Qin Q.-L."/>
            <person name="Zhang Y.-Z."/>
        </authorList>
    </citation>
    <scope>NUCLEOTIDE SEQUENCE [LARGE SCALE GENOMIC DNA]</scope>
    <source>
        <strain evidence="1 2">KMM 661</strain>
    </source>
</reference>
<dbReference type="AlphaFoldDB" id="A0AAC9UCJ2"/>
<evidence type="ECO:0000313" key="1">
    <source>
        <dbReference type="EMBL" id="ASM52825.1"/>
    </source>
</evidence>
<dbReference type="RefSeq" id="WP_089367720.1">
    <property type="nucleotide sequence ID" value="NZ_BJXZ01000035.1"/>
</dbReference>
<keyword evidence="2" id="KW-1185">Reference proteome</keyword>